<evidence type="ECO:0000256" key="1">
    <source>
        <dbReference type="ARBA" id="ARBA00004245"/>
    </source>
</evidence>
<organism evidence="6 7">
    <name type="scientific">Pleurodeles waltl</name>
    <name type="common">Iberian ribbed newt</name>
    <dbReference type="NCBI Taxonomy" id="8319"/>
    <lineage>
        <taxon>Eukaryota</taxon>
        <taxon>Metazoa</taxon>
        <taxon>Chordata</taxon>
        <taxon>Craniata</taxon>
        <taxon>Vertebrata</taxon>
        <taxon>Euteleostomi</taxon>
        <taxon>Amphibia</taxon>
        <taxon>Batrachia</taxon>
        <taxon>Caudata</taxon>
        <taxon>Salamandroidea</taxon>
        <taxon>Salamandridae</taxon>
        <taxon>Pleurodelinae</taxon>
        <taxon>Pleurodeles</taxon>
    </lineage>
</organism>
<evidence type="ECO:0000256" key="3">
    <source>
        <dbReference type="ARBA" id="ARBA00022490"/>
    </source>
</evidence>
<accession>A0AAV7R0G3</accession>
<sequence length="106" mass="11946">MAKNTLSSRFRKLDIDQFDENKFVEEPQEEAAEQHHQQPGPEEGAVESLLRGYPSLTWGGGGCCWVPSGPGGNYRGLMRKVPDLPKDSIRLELYFMLTSEDFEVEA</sequence>
<evidence type="ECO:0000256" key="5">
    <source>
        <dbReference type="SAM" id="MobiDB-lite"/>
    </source>
</evidence>
<keyword evidence="4" id="KW-0206">Cytoskeleton</keyword>
<dbReference type="GO" id="GO:0030833">
    <property type="term" value="P:regulation of actin filament polymerization"/>
    <property type="evidence" value="ECO:0007669"/>
    <property type="project" value="InterPro"/>
</dbReference>
<reference evidence="6" key="1">
    <citation type="journal article" date="2022" name="bioRxiv">
        <title>Sequencing and chromosome-scale assembly of the giantPleurodeles waltlgenome.</title>
        <authorList>
            <person name="Brown T."/>
            <person name="Elewa A."/>
            <person name="Iarovenko S."/>
            <person name="Subramanian E."/>
            <person name="Araus A.J."/>
            <person name="Petzold A."/>
            <person name="Susuki M."/>
            <person name="Suzuki K.-i.T."/>
            <person name="Hayashi T."/>
            <person name="Toyoda A."/>
            <person name="Oliveira C."/>
            <person name="Osipova E."/>
            <person name="Leigh N.D."/>
            <person name="Simon A."/>
            <person name="Yun M.H."/>
        </authorList>
    </citation>
    <scope>NUCLEOTIDE SEQUENCE</scope>
    <source>
        <strain evidence="6">20211129_DDA</strain>
        <tissue evidence="6">Liver</tissue>
    </source>
</reference>
<keyword evidence="7" id="KW-1185">Reference proteome</keyword>
<comment type="caution">
    <text evidence="6">The sequence shown here is derived from an EMBL/GenBank/DDBJ whole genome shotgun (WGS) entry which is preliminary data.</text>
</comment>
<evidence type="ECO:0000256" key="2">
    <source>
        <dbReference type="ARBA" id="ARBA00006084"/>
    </source>
</evidence>
<dbReference type="EMBL" id="JANPWB010000010">
    <property type="protein sequence ID" value="KAJ1146301.1"/>
    <property type="molecule type" value="Genomic_DNA"/>
</dbReference>
<gene>
    <name evidence="6" type="ORF">NDU88_012579</name>
</gene>
<dbReference type="InterPro" id="IPR036743">
    <property type="entry name" value="ARPC5_sf"/>
</dbReference>
<dbReference type="Pfam" id="PF04699">
    <property type="entry name" value="P16-Arc"/>
    <property type="match status" value="1"/>
</dbReference>
<comment type="similarity">
    <text evidence="2">Belongs to the ARPC5 family.</text>
</comment>
<evidence type="ECO:0000256" key="4">
    <source>
        <dbReference type="ARBA" id="ARBA00023212"/>
    </source>
</evidence>
<evidence type="ECO:0000313" key="6">
    <source>
        <dbReference type="EMBL" id="KAJ1146301.1"/>
    </source>
</evidence>
<dbReference type="GO" id="GO:0034314">
    <property type="term" value="P:Arp2/3 complex-mediated actin nucleation"/>
    <property type="evidence" value="ECO:0007669"/>
    <property type="project" value="InterPro"/>
</dbReference>
<evidence type="ECO:0000313" key="7">
    <source>
        <dbReference type="Proteomes" id="UP001066276"/>
    </source>
</evidence>
<dbReference type="SUPFAM" id="SSF69103">
    <property type="entry name" value="Arp2/3 complex 16 kDa subunit ARPC5"/>
    <property type="match status" value="1"/>
</dbReference>
<dbReference type="Proteomes" id="UP001066276">
    <property type="component" value="Chromosome 6"/>
</dbReference>
<dbReference type="AlphaFoldDB" id="A0AAV7R0G3"/>
<comment type="subcellular location">
    <subcellularLocation>
        <location evidence="1">Cytoplasm</location>
        <location evidence="1">Cytoskeleton</location>
    </subcellularLocation>
</comment>
<keyword evidence="3" id="KW-0963">Cytoplasm</keyword>
<name>A0AAV7R0G3_PLEWA</name>
<dbReference type="GO" id="GO:0005885">
    <property type="term" value="C:Arp2/3 protein complex"/>
    <property type="evidence" value="ECO:0007669"/>
    <property type="project" value="InterPro"/>
</dbReference>
<feature type="region of interest" description="Disordered" evidence="5">
    <location>
        <begin position="18"/>
        <end position="47"/>
    </location>
</feature>
<proteinExistence type="inferred from homology"/>
<dbReference type="Gene3D" id="1.25.40.190">
    <property type="entry name" value="Actin-related protein 2/3 complex subunit 5"/>
    <property type="match status" value="1"/>
</dbReference>
<protein>
    <submittedName>
        <fullName evidence="6">Uncharacterized protein</fullName>
    </submittedName>
</protein>
<dbReference type="InterPro" id="IPR006789">
    <property type="entry name" value="ARPC5"/>
</dbReference>